<dbReference type="InterPro" id="IPR036908">
    <property type="entry name" value="RlpA-like_sf"/>
</dbReference>
<dbReference type="InterPro" id="IPR009009">
    <property type="entry name" value="RlpA-like_DPBB"/>
</dbReference>
<dbReference type="Gene3D" id="2.40.40.10">
    <property type="entry name" value="RlpA-like domain"/>
    <property type="match status" value="1"/>
</dbReference>
<dbReference type="PANTHER" id="PTHR31836:SF28">
    <property type="entry name" value="SRCR DOMAIN-CONTAINING PROTEIN-RELATED"/>
    <property type="match status" value="1"/>
</dbReference>
<evidence type="ECO:0000313" key="6">
    <source>
        <dbReference type="Proteomes" id="UP000053989"/>
    </source>
</evidence>
<gene>
    <name evidence="5" type="ORF">SCLCIDRAFT_1218218</name>
</gene>
<dbReference type="InParanoid" id="A0A0C3DRN0"/>
<sequence length="289" mass="29627">MFASLSLLLCTISAVSAYVVPRTTVPPNWPTDLEDYDTYHCRYLANSCQTQHGTTFFSDCCHPLSANQSVSSLPSDCQMPSNTTCNDGLPSLIVDEGNGGGDCGDEPSTVPPTTTSTPPPADTYTPPASTTTPPPADTTSTPTDAYTPPPPPAETTPTPSPTTSAPADVGASPSTPAAKPVSSGTTSGSLTYGGFATYFYQGGNPGSCGQVNPDSAFICALDSAIYAGGSHCGQQVQITNLNNGQTVTVTVADECPTCDNAESIDLSVAAFQALDDLSVGTFPIAWAFV</sequence>
<dbReference type="Pfam" id="PF03330">
    <property type="entry name" value="DPBB_1"/>
    <property type="match status" value="1"/>
</dbReference>
<name>A0A0C3DRN0_9AGAM</name>
<feature type="signal peptide" evidence="3">
    <location>
        <begin position="1"/>
        <end position="17"/>
    </location>
</feature>
<organism evidence="5 6">
    <name type="scientific">Scleroderma citrinum Foug A</name>
    <dbReference type="NCBI Taxonomy" id="1036808"/>
    <lineage>
        <taxon>Eukaryota</taxon>
        <taxon>Fungi</taxon>
        <taxon>Dikarya</taxon>
        <taxon>Basidiomycota</taxon>
        <taxon>Agaricomycotina</taxon>
        <taxon>Agaricomycetes</taxon>
        <taxon>Agaricomycetidae</taxon>
        <taxon>Boletales</taxon>
        <taxon>Sclerodermatineae</taxon>
        <taxon>Sclerodermataceae</taxon>
        <taxon>Scleroderma</taxon>
    </lineage>
</organism>
<keyword evidence="6" id="KW-1185">Reference proteome</keyword>
<dbReference type="SUPFAM" id="SSF50685">
    <property type="entry name" value="Barwin-like endoglucanases"/>
    <property type="match status" value="1"/>
</dbReference>
<feature type="compositionally biased region" description="Pro residues" evidence="2">
    <location>
        <begin position="147"/>
        <end position="160"/>
    </location>
</feature>
<keyword evidence="1 3" id="KW-0732">Signal</keyword>
<dbReference type="STRING" id="1036808.A0A0C3DRN0"/>
<evidence type="ECO:0000256" key="1">
    <source>
        <dbReference type="ARBA" id="ARBA00022729"/>
    </source>
</evidence>
<proteinExistence type="predicted"/>
<dbReference type="CDD" id="cd22191">
    <property type="entry name" value="DPBB_RlpA_EXP_N-like"/>
    <property type="match status" value="1"/>
</dbReference>
<evidence type="ECO:0000256" key="3">
    <source>
        <dbReference type="SAM" id="SignalP"/>
    </source>
</evidence>
<evidence type="ECO:0000259" key="4">
    <source>
        <dbReference type="Pfam" id="PF03330"/>
    </source>
</evidence>
<feature type="chain" id="PRO_5002173911" description="RlpA-like protein double-psi beta-barrel domain-containing protein" evidence="3">
    <location>
        <begin position="18"/>
        <end position="289"/>
    </location>
</feature>
<reference evidence="5 6" key="1">
    <citation type="submission" date="2014-04" db="EMBL/GenBank/DDBJ databases">
        <authorList>
            <consortium name="DOE Joint Genome Institute"/>
            <person name="Kuo A."/>
            <person name="Kohler A."/>
            <person name="Nagy L.G."/>
            <person name="Floudas D."/>
            <person name="Copeland A."/>
            <person name="Barry K.W."/>
            <person name="Cichocki N."/>
            <person name="Veneault-Fourrey C."/>
            <person name="LaButti K."/>
            <person name="Lindquist E.A."/>
            <person name="Lipzen A."/>
            <person name="Lundell T."/>
            <person name="Morin E."/>
            <person name="Murat C."/>
            <person name="Sun H."/>
            <person name="Tunlid A."/>
            <person name="Henrissat B."/>
            <person name="Grigoriev I.V."/>
            <person name="Hibbett D.S."/>
            <person name="Martin F."/>
            <person name="Nordberg H.P."/>
            <person name="Cantor M.N."/>
            <person name="Hua S.X."/>
        </authorList>
    </citation>
    <scope>NUCLEOTIDE SEQUENCE [LARGE SCALE GENOMIC DNA]</scope>
    <source>
        <strain evidence="5 6">Foug A</strain>
    </source>
</reference>
<dbReference type="EMBL" id="KN822080">
    <property type="protein sequence ID" value="KIM58869.1"/>
    <property type="molecule type" value="Genomic_DNA"/>
</dbReference>
<dbReference type="AlphaFoldDB" id="A0A0C3DRN0"/>
<dbReference type="OrthoDB" id="406505at2759"/>
<accession>A0A0C3DRN0</accession>
<reference evidence="6" key="2">
    <citation type="submission" date="2015-01" db="EMBL/GenBank/DDBJ databases">
        <title>Evolutionary Origins and Diversification of the Mycorrhizal Mutualists.</title>
        <authorList>
            <consortium name="DOE Joint Genome Institute"/>
            <consortium name="Mycorrhizal Genomics Consortium"/>
            <person name="Kohler A."/>
            <person name="Kuo A."/>
            <person name="Nagy L.G."/>
            <person name="Floudas D."/>
            <person name="Copeland A."/>
            <person name="Barry K.W."/>
            <person name="Cichocki N."/>
            <person name="Veneault-Fourrey C."/>
            <person name="LaButti K."/>
            <person name="Lindquist E.A."/>
            <person name="Lipzen A."/>
            <person name="Lundell T."/>
            <person name="Morin E."/>
            <person name="Murat C."/>
            <person name="Riley R."/>
            <person name="Ohm R."/>
            <person name="Sun H."/>
            <person name="Tunlid A."/>
            <person name="Henrissat B."/>
            <person name="Grigoriev I.V."/>
            <person name="Hibbett D.S."/>
            <person name="Martin F."/>
        </authorList>
    </citation>
    <scope>NUCLEOTIDE SEQUENCE [LARGE SCALE GENOMIC DNA]</scope>
    <source>
        <strain evidence="6">Foug A</strain>
    </source>
</reference>
<dbReference type="Proteomes" id="UP000053989">
    <property type="component" value="Unassembled WGS sequence"/>
</dbReference>
<feature type="region of interest" description="Disordered" evidence="2">
    <location>
        <begin position="88"/>
        <end position="187"/>
    </location>
</feature>
<feature type="domain" description="RlpA-like protein double-psi beta-barrel" evidence="4">
    <location>
        <begin position="234"/>
        <end position="285"/>
    </location>
</feature>
<feature type="compositionally biased region" description="Low complexity" evidence="2">
    <location>
        <begin position="106"/>
        <end position="146"/>
    </location>
</feature>
<dbReference type="HOGENOM" id="CLU_046371_0_0_1"/>
<protein>
    <recommendedName>
        <fullName evidence="4">RlpA-like protein double-psi beta-barrel domain-containing protein</fullName>
    </recommendedName>
</protein>
<dbReference type="PRINTS" id="PR01217">
    <property type="entry name" value="PRICHEXTENSN"/>
</dbReference>
<dbReference type="PANTHER" id="PTHR31836">
    <property type="match status" value="1"/>
</dbReference>
<dbReference type="InterPro" id="IPR051477">
    <property type="entry name" value="Expansin_CellWall"/>
</dbReference>
<evidence type="ECO:0000256" key="2">
    <source>
        <dbReference type="SAM" id="MobiDB-lite"/>
    </source>
</evidence>
<evidence type="ECO:0000313" key="5">
    <source>
        <dbReference type="EMBL" id="KIM58869.1"/>
    </source>
</evidence>